<dbReference type="EMBL" id="KZ155826">
    <property type="protein sequence ID" value="OUS43934.1"/>
    <property type="molecule type" value="Genomic_DNA"/>
</dbReference>
<dbReference type="FunFam" id="3.40.50.720:FF:000084">
    <property type="entry name" value="Short-chain dehydrogenase reductase"/>
    <property type="match status" value="1"/>
</dbReference>
<sequence>MRGAEHASTDPFSLVGRFAVVTGGTKGLGEAIVEALCERGCRVFTCARTRSDVEERVRSWRTRGYDVDGCACDVSDAKARKTLVEAVRKWSNGTLHALVNNVGFNNRKPTLEYTSSEYAALMGTNLEASFEFCKEFHGMLRASGSGAIVFNSSVSGLTSTATGSLYAMSKGAMNQLTRYLACEWAKDNIRVNAVAPWYIATPLAKQVLKNETYRRAVVDRTPAGRVGEPPEVGAVAAFLVAPASSYVTGVVIPIDGGFTAHGFIPPKL</sequence>
<reference evidence="2" key="1">
    <citation type="submission" date="2017-04" db="EMBL/GenBank/DDBJ databases">
        <title>Population genomics of picophytoplankton unveils novel chromosome hypervariability.</title>
        <authorList>
            <consortium name="DOE Joint Genome Institute"/>
            <person name="Blanc-Mathieu R."/>
            <person name="Krasovec M."/>
            <person name="Hebrard M."/>
            <person name="Yau S."/>
            <person name="Desgranges E."/>
            <person name="Martin J."/>
            <person name="Schackwitz W."/>
            <person name="Kuo A."/>
            <person name="Salin G."/>
            <person name="Donnadieu C."/>
            <person name="Desdevises Y."/>
            <person name="Sanchez-Ferandin S."/>
            <person name="Moreau H."/>
            <person name="Rivals E."/>
            <person name="Grigoriev I.V."/>
            <person name="Grimsley N."/>
            <person name="Eyre-Walker A."/>
            <person name="Piganeau G."/>
        </authorList>
    </citation>
    <scope>NUCLEOTIDE SEQUENCE [LARGE SCALE GENOMIC DNA]</scope>
    <source>
        <strain evidence="2">RCC 1115</strain>
    </source>
</reference>
<dbReference type="eggNOG" id="KOG0725">
    <property type="taxonomic scope" value="Eukaryota"/>
</dbReference>
<dbReference type="Pfam" id="PF13561">
    <property type="entry name" value="adh_short_C2"/>
    <property type="match status" value="1"/>
</dbReference>
<protein>
    <recommendedName>
        <fullName evidence="3">Short-chain dehydrogenase/reductase SDR</fullName>
    </recommendedName>
</protein>
<dbReference type="PRINTS" id="PR00080">
    <property type="entry name" value="SDRFAMILY"/>
</dbReference>
<dbReference type="PRINTS" id="PR00081">
    <property type="entry name" value="GDHRDH"/>
</dbReference>
<proteinExistence type="predicted"/>
<dbReference type="GO" id="GO:0016491">
    <property type="term" value="F:oxidoreductase activity"/>
    <property type="evidence" value="ECO:0007669"/>
    <property type="project" value="UniProtKB-KW"/>
</dbReference>
<dbReference type="PANTHER" id="PTHR42898:SF6">
    <property type="entry name" value="NADP-DEPENDENT MANNITOL DEHYDROGENASE"/>
    <property type="match status" value="1"/>
</dbReference>
<accession>A0A1Y5I6T0</accession>
<dbReference type="SUPFAM" id="SSF51735">
    <property type="entry name" value="NAD(P)-binding Rossmann-fold domains"/>
    <property type="match status" value="1"/>
</dbReference>
<name>A0A1Y5I6T0_OSTTA</name>
<keyword evidence="1" id="KW-0560">Oxidoreductase</keyword>
<dbReference type="Gene3D" id="3.40.50.720">
    <property type="entry name" value="NAD(P)-binding Rossmann-like Domain"/>
    <property type="match status" value="1"/>
</dbReference>
<evidence type="ECO:0000256" key="1">
    <source>
        <dbReference type="ARBA" id="ARBA00023002"/>
    </source>
</evidence>
<dbReference type="InterPro" id="IPR045000">
    <property type="entry name" value="TR"/>
</dbReference>
<evidence type="ECO:0008006" key="3">
    <source>
        <dbReference type="Google" id="ProtNLM"/>
    </source>
</evidence>
<evidence type="ECO:0000313" key="2">
    <source>
        <dbReference type="EMBL" id="OUS43934.1"/>
    </source>
</evidence>
<organism evidence="2">
    <name type="scientific">Ostreococcus tauri</name>
    <name type="common">Marine green alga</name>
    <dbReference type="NCBI Taxonomy" id="70448"/>
    <lineage>
        <taxon>Eukaryota</taxon>
        <taxon>Viridiplantae</taxon>
        <taxon>Chlorophyta</taxon>
        <taxon>Mamiellophyceae</taxon>
        <taxon>Mamiellales</taxon>
        <taxon>Bathycoccaceae</taxon>
        <taxon>Ostreococcus</taxon>
    </lineage>
</organism>
<dbReference type="InterPro" id="IPR036291">
    <property type="entry name" value="NAD(P)-bd_dom_sf"/>
</dbReference>
<gene>
    <name evidence="2" type="ORF">BE221DRAFT_194056</name>
</gene>
<dbReference type="InterPro" id="IPR002347">
    <property type="entry name" value="SDR_fam"/>
</dbReference>
<dbReference type="Proteomes" id="UP000195557">
    <property type="component" value="Unassembled WGS sequence"/>
</dbReference>
<dbReference type="PANTHER" id="PTHR42898">
    <property type="entry name" value="TROPINONE REDUCTASE"/>
    <property type="match status" value="1"/>
</dbReference>
<dbReference type="AlphaFoldDB" id="A0A1Y5I6T0"/>